<feature type="region of interest" description="Disordered" evidence="1">
    <location>
        <begin position="69"/>
        <end position="94"/>
    </location>
</feature>
<organism evidence="2 3">
    <name type="scientific">Haloferax sulfurifontis ATCC BAA-897</name>
    <dbReference type="NCBI Taxonomy" id="662480"/>
    <lineage>
        <taxon>Archaea</taxon>
        <taxon>Methanobacteriati</taxon>
        <taxon>Methanobacteriota</taxon>
        <taxon>Stenosarchaea group</taxon>
        <taxon>Halobacteria</taxon>
        <taxon>Halobacteriales</taxon>
        <taxon>Haloferacaceae</taxon>
        <taxon>Haloferax</taxon>
    </lineage>
</organism>
<accession>M0I2Z6</accession>
<evidence type="ECO:0000313" key="3">
    <source>
        <dbReference type="Proteomes" id="UP000011508"/>
    </source>
</evidence>
<feature type="compositionally biased region" description="Acidic residues" evidence="1">
    <location>
        <begin position="69"/>
        <end position="80"/>
    </location>
</feature>
<keyword evidence="3" id="KW-1185">Reference proteome</keyword>
<comment type="caution">
    <text evidence="2">The sequence shown here is derived from an EMBL/GenBank/DDBJ whole genome shotgun (WGS) entry which is preliminary data.</text>
</comment>
<proteinExistence type="predicted"/>
<dbReference type="AlphaFoldDB" id="M0I2Z6"/>
<dbReference type="Proteomes" id="UP000011508">
    <property type="component" value="Unassembled WGS sequence"/>
</dbReference>
<evidence type="ECO:0000313" key="2">
    <source>
        <dbReference type="EMBL" id="ELZ91155.1"/>
    </source>
</evidence>
<gene>
    <name evidence="2" type="ORF">C441_12510</name>
</gene>
<sequence length="94" mass="10528">MGKKSQSGLNLDEDFVSRNSLLYETWVEVDDVDEYPVEIELADGSVIEIRDGEMHGLLDECRVTLEELVGDEDDADDDGGWEPNPVDNSSFYQG</sequence>
<dbReference type="EMBL" id="AOLM01000020">
    <property type="protein sequence ID" value="ELZ91155.1"/>
    <property type="molecule type" value="Genomic_DNA"/>
</dbReference>
<name>M0I2Z6_9EURY</name>
<protein>
    <submittedName>
        <fullName evidence="2">Uncharacterized protein</fullName>
    </submittedName>
</protein>
<evidence type="ECO:0000256" key="1">
    <source>
        <dbReference type="SAM" id="MobiDB-lite"/>
    </source>
</evidence>
<dbReference type="RefSeq" id="WP_007275354.1">
    <property type="nucleotide sequence ID" value="NZ_AOLM01000020.1"/>
</dbReference>
<reference evidence="2 3" key="1">
    <citation type="journal article" date="2014" name="PLoS Genet.">
        <title>Phylogenetically driven sequencing of extremely halophilic archaea reveals strategies for static and dynamic osmo-response.</title>
        <authorList>
            <person name="Becker E.A."/>
            <person name="Seitzer P.M."/>
            <person name="Tritt A."/>
            <person name="Larsen D."/>
            <person name="Krusor M."/>
            <person name="Yao A.I."/>
            <person name="Wu D."/>
            <person name="Madern D."/>
            <person name="Eisen J.A."/>
            <person name="Darling A.E."/>
            <person name="Facciotti M.T."/>
        </authorList>
    </citation>
    <scope>NUCLEOTIDE SEQUENCE [LARGE SCALE GENOMIC DNA]</scope>
    <source>
        <strain evidence="2 3">ATCC BAA-897</strain>
    </source>
</reference>